<dbReference type="SUPFAM" id="SSF51430">
    <property type="entry name" value="NAD(P)-linked oxidoreductase"/>
    <property type="match status" value="1"/>
</dbReference>
<name>A0A384JFG6_BOTFB</name>
<evidence type="ECO:0000259" key="3">
    <source>
        <dbReference type="Pfam" id="PF00248"/>
    </source>
</evidence>
<dbReference type="AlphaFoldDB" id="A0A384JFG6"/>
<evidence type="ECO:0000313" key="5">
    <source>
        <dbReference type="Proteomes" id="UP000001798"/>
    </source>
</evidence>
<reference evidence="4 5" key="1">
    <citation type="journal article" date="2011" name="PLoS Genet.">
        <title>Genomic analysis of the necrotrophic fungal pathogens Sclerotinia sclerotiorum and Botrytis cinerea.</title>
        <authorList>
            <person name="Amselem J."/>
            <person name="Cuomo C.A."/>
            <person name="van Kan J.A."/>
            <person name="Viaud M."/>
            <person name="Benito E.P."/>
            <person name="Couloux A."/>
            <person name="Coutinho P.M."/>
            <person name="de Vries R.P."/>
            <person name="Dyer P.S."/>
            <person name="Fillinger S."/>
            <person name="Fournier E."/>
            <person name="Gout L."/>
            <person name="Hahn M."/>
            <person name="Kohn L."/>
            <person name="Lapalu N."/>
            <person name="Plummer K.M."/>
            <person name="Pradier J.M."/>
            <person name="Quevillon E."/>
            <person name="Sharon A."/>
            <person name="Simon A."/>
            <person name="ten Have A."/>
            <person name="Tudzynski B."/>
            <person name="Tudzynski P."/>
            <person name="Wincker P."/>
            <person name="Andrew M."/>
            <person name="Anthouard V."/>
            <person name="Beever R.E."/>
            <person name="Beffa R."/>
            <person name="Benoit I."/>
            <person name="Bouzid O."/>
            <person name="Brault B."/>
            <person name="Chen Z."/>
            <person name="Choquer M."/>
            <person name="Collemare J."/>
            <person name="Cotton P."/>
            <person name="Danchin E.G."/>
            <person name="Da Silva C."/>
            <person name="Gautier A."/>
            <person name="Giraud C."/>
            <person name="Giraud T."/>
            <person name="Gonzalez C."/>
            <person name="Grossetete S."/>
            <person name="Guldener U."/>
            <person name="Henrissat B."/>
            <person name="Howlett B.J."/>
            <person name="Kodira C."/>
            <person name="Kretschmer M."/>
            <person name="Lappartient A."/>
            <person name="Leroch M."/>
            <person name="Levis C."/>
            <person name="Mauceli E."/>
            <person name="Neuveglise C."/>
            <person name="Oeser B."/>
            <person name="Pearson M."/>
            <person name="Poulain J."/>
            <person name="Poussereau N."/>
            <person name="Quesneville H."/>
            <person name="Rascle C."/>
            <person name="Schumacher J."/>
            <person name="Segurens B."/>
            <person name="Sexton A."/>
            <person name="Silva E."/>
            <person name="Sirven C."/>
            <person name="Soanes D.M."/>
            <person name="Talbot N.J."/>
            <person name="Templeton M."/>
            <person name="Yandava C."/>
            <person name="Yarden O."/>
            <person name="Zeng Q."/>
            <person name="Rollins J.A."/>
            <person name="Lebrun M.H."/>
            <person name="Dickman M."/>
        </authorList>
    </citation>
    <scope>NUCLEOTIDE SEQUENCE [LARGE SCALE GENOMIC DNA]</scope>
    <source>
        <strain evidence="4 5">B05.10</strain>
    </source>
</reference>
<dbReference type="Gene3D" id="3.20.20.100">
    <property type="entry name" value="NADP-dependent oxidoreductase domain"/>
    <property type="match status" value="1"/>
</dbReference>
<sequence>MFSHSLRSITSLSPPTSYSDPPQHRTMGHPSLIFGAASIGMDFSTQESVQDALKVLKELNISQIDTAGRYPPTNHGRSEELLGEVGAASQGFSISTKILATQLGYGSGELEASAIKKSLDTSFKRLGVDQVDILYCHQPDPTAPLKEQAAALNDYFKRGSFKRLGVSNFPPKLLQEFIQVCEENDFVKPSAYQGDYNLITRGMEKELLPILRAHSMSFFAFRALAAGFLTGNYSAGKSNGTRFSDDHPLGKAFQTLYGAPKLQEAMKDLENALAPLGISGREASLRWIYHHSKLGDGDGIILGASKMSQIRENVKSISAGPLSEEVVQKIEGIWDLLAEDRGGIL</sequence>
<dbReference type="EMBL" id="CP009808">
    <property type="protein sequence ID" value="ATZ49353.1"/>
    <property type="molecule type" value="Genomic_DNA"/>
</dbReference>
<dbReference type="Proteomes" id="UP000001798">
    <property type="component" value="Chromosome 4"/>
</dbReference>
<feature type="compositionally biased region" description="Polar residues" evidence="2">
    <location>
        <begin position="1"/>
        <end position="20"/>
    </location>
</feature>
<dbReference type="Pfam" id="PF00248">
    <property type="entry name" value="Aldo_ket_red"/>
    <property type="match status" value="1"/>
</dbReference>
<dbReference type="KEGG" id="bfu:BCIN_04g05110"/>
<evidence type="ECO:0000313" key="4">
    <source>
        <dbReference type="EMBL" id="ATZ49353.1"/>
    </source>
</evidence>
<protein>
    <recommendedName>
        <fullName evidence="3">NADP-dependent oxidoreductase domain-containing protein</fullName>
    </recommendedName>
</protein>
<dbReference type="VEuPathDB" id="FungiDB:Bcin04g05110"/>
<dbReference type="RefSeq" id="XP_024548426.1">
    <property type="nucleotide sequence ID" value="XM_024692647.1"/>
</dbReference>
<proteinExistence type="predicted"/>
<feature type="domain" description="NADP-dependent oxidoreductase" evidence="3">
    <location>
        <begin position="32"/>
        <end position="334"/>
    </location>
</feature>
<keyword evidence="5" id="KW-1185">Reference proteome</keyword>
<dbReference type="InterPro" id="IPR023210">
    <property type="entry name" value="NADP_OxRdtase_dom"/>
</dbReference>
<dbReference type="InterPro" id="IPR018170">
    <property type="entry name" value="Aldo/ket_reductase_CS"/>
</dbReference>
<reference evidence="4 5" key="2">
    <citation type="journal article" date="2012" name="Eukaryot. Cell">
        <title>Genome update of Botrytis cinerea strains B05.10 and T4.</title>
        <authorList>
            <person name="Staats M."/>
            <person name="van Kan J.A."/>
        </authorList>
    </citation>
    <scope>NUCLEOTIDE SEQUENCE [LARGE SCALE GENOMIC DNA]</scope>
    <source>
        <strain evidence="4 5">B05.10</strain>
    </source>
</reference>
<dbReference type="GO" id="GO:0016491">
    <property type="term" value="F:oxidoreductase activity"/>
    <property type="evidence" value="ECO:0007669"/>
    <property type="project" value="UniProtKB-KW"/>
</dbReference>
<gene>
    <name evidence="4" type="ORF">BCIN_04g05110</name>
</gene>
<accession>A0A384JFG6</accession>
<feature type="region of interest" description="Disordered" evidence="2">
    <location>
        <begin position="1"/>
        <end position="30"/>
    </location>
</feature>
<reference evidence="4 5" key="3">
    <citation type="journal article" date="2017" name="Mol. Plant Pathol.">
        <title>A gapless genome sequence of the fungus Botrytis cinerea.</title>
        <authorList>
            <person name="Van Kan J.A."/>
            <person name="Stassen J.H."/>
            <person name="Mosbach A."/>
            <person name="Van Der Lee T.A."/>
            <person name="Faino L."/>
            <person name="Farmer A.D."/>
            <person name="Papasotiriou D.G."/>
            <person name="Zhou S."/>
            <person name="Seidl M.F."/>
            <person name="Cottam E."/>
            <person name="Edel D."/>
            <person name="Hahn M."/>
            <person name="Schwartz D.C."/>
            <person name="Dietrich R.A."/>
            <person name="Widdison S."/>
            <person name="Scalliet G."/>
        </authorList>
    </citation>
    <scope>NUCLEOTIDE SEQUENCE [LARGE SCALE GENOMIC DNA]</scope>
    <source>
        <strain evidence="4 5">B05.10</strain>
    </source>
</reference>
<dbReference type="PROSITE" id="PS00062">
    <property type="entry name" value="ALDOKETO_REDUCTASE_2"/>
    <property type="match status" value="1"/>
</dbReference>
<dbReference type="CDD" id="cd19075">
    <property type="entry name" value="AKR_AKR7A1-5"/>
    <property type="match status" value="1"/>
</dbReference>
<evidence type="ECO:0000256" key="2">
    <source>
        <dbReference type="SAM" id="MobiDB-lite"/>
    </source>
</evidence>
<dbReference type="PANTHER" id="PTHR43364:SF4">
    <property type="entry name" value="NAD(P)-LINKED OXIDOREDUCTASE SUPERFAMILY PROTEIN"/>
    <property type="match status" value="1"/>
</dbReference>
<dbReference type="GeneID" id="5438260"/>
<dbReference type="InterPro" id="IPR050523">
    <property type="entry name" value="AKR_Detox_Biosynth"/>
</dbReference>
<organism evidence="4 5">
    <name type="scientific">Botryotinia fuckeliana (strain B05.10)</name>
    <name type="common">Noble rot fungus</name>
    <name type="synonym">Botrytis cinerea</name>
    <dbReference type="NCBI Taxonomy" id="332648"/>
    <lineage>
        <taxon>Eukaryota</taxon>
        <taxon>Fungi</taxon>
        <taxon>Dikarya</taxon>
        <taxon>Ascomycota</taxon>
        <taxon>Pezizomycotina</taxon>
        <taxon>Leotiomycetes</taxon>
        <taxon>Helotiales</taxon>
        <taxon>Sclerotiniaceae</taxon>
        <taxon>Botrytis</taxon>
    </lineage>
</organism>
<keyword evidence="1" id="KW-0560">Oxidoreductase</keyword>
<dbReference type="InterPro" id="IPR036812">
    <property type="entry name" value="NAD(P)_OxRdtase_dom_sf"/>
</dbReference>
<dbReference type="PANTHER" id="PTHR43364">
    <property type="entry name" value="NADH-SPECIFIC METHYLGLYOXAL REDUCTASE-RELATED"/>
    <property type="match status" value="1"/>
</dbReference>
<evidence type="ECO:0000256" key="1">
    <source>
        <dbReference type="ARBA" id="ARBA00023002"/>
    </source>
</evidence>
<dbReference type="OrthoDB" id="48988at2759"/>